<comment type="caution">
    <text evidence="2">The sequence shown here is derived from an EMBL/GenBank/DDBJ whole genome shotgun (WGS) entry which is preliminary data.</text>
</comment>
<dbReference type="SMART" id="SM01007">
    <property type="entry name" value="Aldolase_II"/>
    <property type="match status" value="1"/>
</dbReference>
<dbReference type="Proteomes" id="UP001375743">
    <property type="component" value="Unassembled WGS sequence"/>
</dbReference>
<protein>
    <submittedName>
        <fullName evidence="2">Class II aldolase/adducin family protein</fullName>
    </submittedName>
</protein>
<dbReference type="SUPFAM" id="SSF53639">
    <property type="entry name" value="AraD/HMP-PK domain-like"/>
    <property type="match status" value="1"/>
</dbReference>
<sequence length="346" mass="36824">MRPTDLEALERFSAAIGREPAQVQAAGGNTSLKAEGILWVKASGFWLADAETRDIFVPVRLDRILGGIARDLADPVSAAVVGEANPMGLRPSIETTLHALLPHRVVVHTHSVRTIALAIREDAEALVASRLHGLRWAFIPYCKPGLPLTRRTAEALRQRPADVLILGNHGLVVGGDSLGEAESLLEEVERRLDAPAEPAAAGDLTALAAAAAGLNLRPVRHERAHGLAMNERWAAWCSRGSLYPDHVIFLGPGAVLLPDTGEAGRVAVAAAAQRASKLFILPGAGVLVPTDTTPSADELALCLALVMERVPADAKLRYLTAEDEAELLSWDAEKYRQALAQARQGG</sequence>
<keyword evidence="3" id="KW-1185">Reference proteome</keyword>
<dbReference type="Gene3D" id="3.40.225.10">
    <property type="entry name" value="Class II aldolase/adducin N-terminal domain"/>
    <property type="match status" value="1"/>
</dbReference>
<name>A0ABU8XNJ8_9PROT</name>
<dbReference type="RefSeq" id="WP_418157454.1">
    <property type="nucleotide sequence ID" value="NZ_JBBLZC010000001.1"/>
</dbReference>
<reference evidence="2 3" key="1">
    <citation type="submission" date="2024-01" db="EMBL/GenBank/DDBJ databases">
        <title>Multi-omics insights into the function and evolution of sodium benzoate biodegradation pathways in Benzoatithermus flavus gen. nov., sp. nov. from hot spring.</title>
        <authorList>
            <person name="Hu C.-J."/>
            <person name="Li W.-J."/>
        </authorList>
    </citation>
    <scope>NUCLEOTIDE SEQUENCE [LARGE SCALE GENOMIC DNA]</scope>
    <source>
        <strain evidence="2 3">SYSU G07066</strain>
    </source>
</reference>
<dbReference type="EMBL" id="JBBLZC010000001">
    <property type="protein sequence ID" value="MEK0081602.1"/>
    <property type="molecule type" value="Genomic_DNA"/>
</dbReference>
<dbReference type="InterPro" id="IPR001303">
    <property type="entry name" value="Aldolase_II/adducin_N"/>
</dbReference>
<accession>A0ABU8XNJ8</accession>
<evidence type="ECO:0000313" key="3">
    <source>
        <dbReference type="Proteomes" id="UP001375743"/>
    </source>
</evidence>
<evidence type="ECO:0000259" key="1">
    <source>
        <dbReference type="SMART" id="SM01007"/>
    </source>
</evidence>
<dbReference type="Pfam" id="PF00596">
    <property type="entry name" value="Aldolase_II"/>
    <property type="match status" value="1"/>
</dbReference>
<feature type="domain" description="Class II aldolase/adducin N-terminal" evidence="1">
    <location>
        <begin position="8"/>
        <end position="196"/>
    </location>
</feature>
<proteinExistence type="predicted"/>
<gene>
    <name evidence="2" type="ORF">U1T56_00435</name>
</gene>
<evidence type="ECO:0000313" key="2">
    <source>
        <dbReference type="EMBL" id="MEK0081602.1"/>
    </source>
</evidence>
<organism evidence="2 3">
    <name type="scientific">Benzoatithermus flavus</name>
    <dbReference type="NCBI Taxonomy" id="3108223"/>
    <lineage>
        <taxon>Bacteria</taxon>
        <taxon>Pseudomonadati</taxon>
        <taxon>Pseudomonadota</taxon>
        <taxon>Alphaproteobacteria</taxon>
        <taxon>Geminicoccales</taxon>
        <taxon>Geminicoccaceae</taxon>
        <taxon>Benzoatithermus</taxon>
    </lineage>
</organism>
<dbReference type="InterPro" id="IPR036409">
    <property type="entry name" value="Aldolase_II/adducin_N_sf"/>
</dbReference>